<feature type="transmembrane region" description="Helical" evidence="1">
    <location>
        <begin position="95"/>
        <end position="120"/>
    </location>
</feature>
<dbReference type="OrthoDB" id="8907702at2"/>
<keyword evidence="3" id="KW-1185">Reference proteome</keyword>
<dbReference type="RefSeq" id="WP_145650454.1">
    <property type="nucleotide sequence ID" value="NZ_VLLB01000006.1"/>
</dbReference>
<feature type="transmembrane region" description="Helical" evidence="1">
    <location>
        <begin position="181"/>
        <end position="198"/>
    </location>
</feature>
<evidence type="ECO:0000313" key="3">
    <source>
        <dbReference type="Proteomes" id="UP000318431"/>
    </source>
</evidence>
<feature type="transmembrane region" description="Helical" evidence="1">
    <location>
        <begin position="60"/>
        <end position="83"/>
    </location>
</feature>
<keyword evidence="1" id="KW-1133">Transmembrane helix</keyword>
<dbReference type="EMBL" id="VLLB01000006">
    <property type="protein sequence ID" value="TWI63602.1"/>
    <property type="molecule type" value="Genomic_DNA"/>
</dbReference>
<dbReference type="Proteomes" id="UP000318431">
    <property type="component" value="Unassembled WGS sequence"/>
</dbReference>
<feature type="transmembrane region" description="Helical" evidence="1">
    <location>
        <begin position="36"/>
        <end position="54"/>
    </location>
</feature>
<reference evidence="2 3" key="1">
    <citation type="journal article" date="2015" name="Stand. Genomic Sci.">
        <title>Genomic Encyclopedia of Bacterial and Archaeal Type Strains, Phase III: the genomes of soil and plant-associated and newly described type strains.</title>
        <authorList>
            <person name="Whitman W.B."/>
            <person name="Woyke T."/>
            <person name="Klenk H.P."/>
            <person name="Zhou Y."/>
            <person name="Lilburn T.G."/>
            <person name="Beck B.J."/>
            <person name="De Vos P."/>
            <person name="Vandamme P."/>
            <person name="Eisen J.A."/>
            <person name="Garrity G."/>
            <person name="Hugenholtz P."/>
            <person name="Kyrpides N.C."/>
        </authorList>
    </citation>
    <scope>NUCLEOTIDE SEQUENCE [LARGE SCALE GENOMIC DNA]</scope>
    <source>
        <strain evidence="2 3">CGMCC 1.10822</strain>
    </source>
</reference>
<evidence type="ECO:0000313" key="2">
    <source>
        <dbReference type="EMBL" id="TWI63602.1"/>
    </source>
</evidence>
<gene>
    <name evidence="2" type="ORF">IP91_03573</name>
</gene>
<protein>
    <submittedName>
        <fullName evidence="2">Uncharacterized protein</fullName>
    </submittedName>
</protein>
<evidence type="ECO:0000256" key="1">
    <source>
        <dbReference type="SAM" id="Phobius"/>
    </source>
</evidence>
<keyword evidence="1" id="KW-0812">Transmembrane</keyword>
<feature type="transmembrane region" description="Helical" evidence="1">
    <location>
        <begin position="126"/>
        <end position="145"/>
    </location>
</feature>
<accession>A0A562R3E3</accession>
<keyword evidence="1" id="KW-0472">Membrane</keyword>
<name>A0A562R3E3_9BURK</name>
<comment type="caution">
    <text evidence="2">The sequence shown here is derived from an EMBL/GenBank/DDBJ whole genome shotgun (WGS) entry which is preliminary data.</text>
</comment>
<organism evidence="2 3">
    <name type="scientific">Pseudoduganella lurida</name>
    <dbReference type="NCBI Taxonomy" id="1036180"/>
    <lineage>
        <taxon>Bacteria</taxon>
        <taxon>Pseudomonadati</taxon>
        <taxon>Pseudomonadota</taxon>
        <taxon>Betaproteobacteria</taxon>
        <taxon>Burkholderiales</taxon>
        <taxon>Oxalobacteraceae</taxon>
        <taxon>Telluria group</taxon>
        <taxon>Pseudoduganella</taxon>
    </lineage>
</organism>
<proteinExistence type="predicted"/>
<feature type="transmembrane region" description="Helical" evidence="1">
    <location>
        <begin position="152"/>
        <end position="169"/>
    </location>
</feature>
<feature type="transmembrane region" description="Helical" evidence="1">
    <location>
        <begin position="12"/>
        <end position="29"/>
    </location>
</feature>
<dbReference type="AlphaFoldDB" id="A0A562R3E3"/>
<sequence>MTLPDLVLQTVYGRVAWALVLAALACMLAPRLAQRFRAAVVVSAVVLMVLPGAASPAYWLTLAFAFPSGLLVGCSLVTLYANWRGSRAALQLRPAFALPLFVAGTLLYLDTFGVLALGLYHAGFGGTGMPLLALLAMVACAAAIVRGRSGTAPLAALAGLLLYALVRLPTGNLWDAVLDPLLWAWAVVSLVMAAVRAARRADGSVRTEAPAPVSVSATEPEAVPVHAAGIE</sequence>